<gene>
    <name evidence="2" type="ORF">L914_05468</name>
    <name evidence="1" type="ORF">L915_05520</name>
</gene>
<proteinExistence type="predicted"/>
<evidence type="ECO:0000313" key="2">
    <source>
        <dbReference type="EMBL" id="ETM50499.1"/>
    </source>
</evidence>
<reference evidence="2" key="2">
    <citation type="submission" date="2013-11" db="EMBL/GenBank/DDBJ databases">
        <title>The Genome Sequence of Phytophthora parasitica IAC_01/95.</title>
        <authorList>
            <consortium name="The Broad Institute Genomics Platform"/>
            <person name="Russ C."/>
            <person name="Tyler B."/>
            <person name="Panabieres F."/>
            <person name="Shan W."/>
            <person name="Tripathy S."/>
            <person name="Grunwald N."/>
            <person name="Machado M."/>
            <person name="Johnson C.S."/>
            <person name="Arredondo F."/>
            <person name="Hong C."/>
            <person name="Coffey M."/>
            <person name="Young S.K."/>
            <person name="Zeng Q."/>
            <person name="Gargeya S."/>
            <person name="Fitzgerald M."/>
            <person name="Abouelleil A."/>
            <person name="Alvarado L."/>
            <person name="Chapman S.B."/>
            <person name="Gainer-Dewar J."/>
            <person name="Goldberg J."/>
            <person name="Griggs A."/>
            <person name="Gujja S."/>
            <person name="Hansen M."/>
            <person name="Howarth C."/>
            <person name="Imamovic A."/>
            <person name="Ireland A."/>
            <person name="Larimer J."/>
            <person name="McCowan C."/>
            <person name="Murphy C."/>
            <person name="Pearson M."/>
            <person name="Poon T.W."/>
            <person name="Priest M."/>
            <person name="Roberts A."/>
            <person name="Saif S."/>
            <person name="Shea T."/>
            <person name="Sykes S."/>
            <person name="Wortman J."/>
            <person name="Nusbaum C."/>
            <person name="Birren B."/>
        </authorList>
    </citation>
    <scope>NUCLEOTIDE SEQUENCE [LARGE SCALE GENOMIC DNA]</scope>
    <source>
        <strain evidence="2">IAC_01/95</strain>
    </source>
</reference>
<dbReference type="EMBL" id="KI685441">
    <property type="protein sequence ID" value="ETK90762.1"/>
    <property type="molecule type" value="Genomic_DNA"/>
</dbReference>
<name>W2NS45_PHYNI</name>
<dbReference type="Proteomes" id="UP000053236">
    <property type="component" value="Unassembled WGS sequence"/>
</dbReference>
<dbReference type="AlphaFoldDB" id="W2NS45"/>
<protein>
    <submittedName>
        <fullName evidence="2">Uncharacterized protein</fullName>
    </submittedName>
</protein>
<reference evidence="1" key="1">
    <citation type="submission" date="2013-11" db="EMBL/GenBank/DDBJ databases">
        <title>The Genome Sequence of Phytophthora parasitica CJ02B3.</title>
        <authorList>
            <consortium name="The Broad Institute Genomics Platform"/>
            <person name="Russ C."/>
            <person name="Tyler B."/>
            <person name="Panabieres F."/>
            <person name="Shan W."/>
            <person name="Tripathy S."/>
            <person name="Grunwald N."/>
            <person name="Machado M."/>
            <person name="Johnson C.S."/>
            <person name="Arredondo F."/>
            <person name="Hong C."/>
            <person name="Coffey M."/>
            <person name="Young S.K."/>
            <person name="Zeng Q."/>
            <person name="Gargeya S."/>
            <person name="Fitzgerald M."/>
            <person name="Abouelleil A."/>
            <person name="Alvarado L."/>
            <person name="Chapman S.B."/>
            <person name="Gainer-Dewar J."/>
            <person name="Goldberg J."/>
            <person name="Griggs A."/>
            <person name="Gujja S."/>
            <person name="Hansen M."/>
            <person name="Howarth C."/>
            <person name="Imamovic A."/>
            <person name="Ireland A."/>
            <person name="Larimer J."/>
            <person name="McCowan C."/>
            <person name="Murphy C."/>
            <person name="Pearson M."/>
            <person name="Poon T.W."/>
            <person name="Priest M."/>
            <person name="Roberts A."/>
            <person name="Saif S."/>
            <person name="Shea T."/>
            <person name="Sykes S."/>
            <person name="Wortman J."/>
            <person name="Nusbaum C."/>
            <person name="Birren B."/>
        </authorList>
    </citation>
    <scope>NUCLEOTIDE SEQUENCE [LARGE SCALE GENOMIC DNA]</scope>
    <source>
        <strain evidence="1">CJ02B3</strain>
    </source>
</reference>
<organism evidence="2">
    <name type="scientific">Phytophthora nicotianae</name>
    <name type="common">Potato buckeye rot agent</name>
    <name type="synonym">Phytophthora parasitica</name>
    <dbReference type="NCBI Taxonomy" id="4792"/>
    <lineage>
        <taxon>Eukaryota</taxon>
        <taxon>Sar</taxon>
        <taxon>Stramenopiles</taxon>
        <taxon>Oomycota</taxon>
        <taxon>Peronosporomycetes</taxon>
        <taxon>Peronosporales</taxon>
        <taxon>Peronosporaceae</taxon>
        <taxon>Phytophthora</taxon>
    </lineage>
</organism>
<dbReference type="Proteomes" id="UP000054532">
    <property type="component" value="Unassembled WGS sequence"/>
</dbReference>
<dbReference type="EMBL" id="KI691980">
    <property type="protein sequence ID" value="ETM50499.1"/>
    <property type="molecule type" value="Genomic_DNA"/>
</dbReference>
<evidence type="ECO:0000313" key="1">
    <source>
        <dbReference type="EMBL" id="ETK90762.1"/>
    </source>
</evidence>
<accession>W2NS45</accession>
<sequence length="58" mass="6562">MGNDSTLLRGNALVKYGSRVRFKIAGVRYNADERITRNTKRATPTRGPGNDFLLLFYV</sequence>